<comment type="caution">
    <text evidence="2">The sequence shown here is derived from an EMBL/GenBank/DDBJ whole genome shotgun (WGS) entry which is preliminary data.</text>
</comment>
<dbReference type="SUPFAM" id="SSF51182">
    <property type="entry name" value="RmlC-like cupins"/>
    <property type="match status" value="1"/>
</dbReference>
<name>A0ABU1H4I7_9GAMM</name>
<dbReference type="InterPro" id="IPR014710">
    <property type="entry name" value="RmlC-like_jellyroll"/>
</dbReference>
<feature type="domain" description="Cupin type-2" evidence="1">
    <location>
        <begin position="43"/>
        <end position="101"/>
    </location>
</feature>
<keyword evidence="3" id="KW-1185">Reference proteome</keyword>
<evidence type="ECO:0000313" key="2">
    <source>
        <dbReference type="EMBL" id="MDR5899223.1"/>
    </source>
</evidence>
<dbReference type="Proteomes" id="UP001254564">
    <property type="component" value="Unassembled WGS sequence"/>
</dbReference>
<proteinExistence type="predicted"/>
<organism evidence="2 3">
    <name type="scientific">Vreelandella vilamensis</name>
    <dbReference type="NCBI Taxonomy" id="531309"/>
    <lineage>
        <taxon>Bacteria</taxon>
        <taxon>Pseudomonadati</taxon>
        <taxon>Pseudomonadota</taxon>
        <taxon>Gammaproteobacteria</taxon>
        <taxon>Oceanospirillales</taxon>
        <taxon>Halomonadaceae</taxon>
        <taxon>Vreelandella</taxon>
    </lineage>
</organism>
<dbReference type="Pfam" id="PF07883">
    <property type="entry name" value="Cupin_2"/>
    <property type="match status" value="1"/>
</dbReference>
<sequence length="106" mass="12133">MRNILQDLPDNRDAEVFENIVDEEGVRVERIVSHGQSSPVSGWYDQDWHEWVTVLEGEAVVAFANGEDAHLKAGDHLMIPARCQHRVKWTHPARPTVWLAVHYPKA</sequence>
<gene>
    <name evidence="2" type="ORF">QC823_09515</name>
</gene>
<dbReference type="Gene3D" id="2.60.120.10">
    <property type="entry name" value="Jelly Rolls"/>
    <property type="match status" value="1"/>
</dbReference>
<evidence type="ECO:0000313" key="3">
    <source>
        <dbReference type="Proteomes" id="UP001254564"/>
    </source>
</evidence>
<accession>A0ABU1H4I7</accession>
<dbReference type="InterPro" id="IPR011051">
    <property type="entry name" value="RmlC_Cupin_sf"/>
</dbReference>
<dbReference type="EMBL" id="JARWAN010000014">
    <property type="protein sequence ID" value="MDR5899223.1"/>
    <property type="molecule type" value="Genomic_DNA"/>
</dbReference>
<dbReference type="InterPro" id="IPR013096">
    <property type="entry name" value="Cupin_2"/>
</dbReference>
<evidence type="ECO:0000259" key="1">
    <source>
        <dbReference type="Pfam" id="PF07883"/>
    </source>
</evidence>
<dbReference type="RefSeq" id="WP_309656112.1">
    <property type="nucleotide sequence ID" value="NZ_JARWAN010000014.1"/>
</dbReference>
<dbReference type="CDD" id="cd06981">
    <property type="entry name" value="cupin_reut_a1446"/>
    <property type="match status" value="1"/>
</dbReference>
<reference evidence="2 3" key="1">
    <citation type="submission" date="2023-04" db="EMBL/GenBank/DDBJ databases">
        <title>A long-awaited taxogenomic arrangement of the family Halomonadaceae.</title>
        <authorList>
            <person name="De La Haba R."/>
            <person name="Chuvochina M."/>
            <person name="Wittouck S."/>
            <person name="Arahal D.R."/>
            <person name="Sanchez-Porro C."/>
            <person name="Hugenholtz P."/>
            <person name="Ventosa A."/>
        </authorList>
    </citation>
    <scope>NUCLEOTIDE SEQUENCE [LARGE SCALE GENOMIC DNA]</scope>
    <source>
        <strain evidence="2 3">DSM 21020</strain>
    </source>
</reference>
<protein>
    <submittedName>
        <fullName evidence="2">Cupin domain-containing protein</fullName>
    </submittedName>
</protein>